<dbReference type="AlphaFoldDB" id="A0A7X0MN63"/>
<dbReference type="EMBL" id="JACHBT010000009">
    <property type="protein sequence ID" value="MBB6505024.1"/>
    <property type="molecule type" value="Genomic_DNA"/>
</dbReference>
<evidence type="ECO:0000313" key="2">
    <source>
        <dbReference type="EMBL" id="MBB5724129.1"/>
    </source>
</evidence>
<reference evidence="2 5" key="1">
    <citation type="submission" date="2020-08" db="EMBL/GenBank/DDBJ databases">
        <title>Genomic Encyclopedia of Type Strains, Phase IV (KMG-IV): sequencing the most valuable type-strain genomes for metagenomic binning, comparative biology and taxonomic classification.</title>
        <authorList>
            <person name="Goeker M."/>
        </authorList>
    </citation>
    <scope>NUCLEOTIDE SEQUENCE [LARGE SCALE GENOMIC DNA]</scope>
    <source>
        <strain evidence="2 5">DSM 101535</strain>
    </source>
</reference>
<evidence type="ECO:0000313" key="3">
    <source>
        <dbReference type="EMBL" id="MBB6505024.1"/>
    </source>
</evidence>
<keyword evidence="5" id="KW-1185">Reference proteome</keyword>
<evidence type="ECO:0000313" key="5">
    <source>
        <dbReference type="Proteomes" id="UP000560131"/>
    </source>
</evidence>
<dbReference type="Proteomes" id="UP000560131">
    <property type="component" value="Unassembled WGS sequence"/>
</dbReference>
<accession>A0A7X0MN63</accession>
<protein>
    <submittedName>
        <fullName evidence="3">Uncharacterized protein</fullName>
    </submittedName>
</protein>
<evidence type="ECO:0000313" key="4">
    <source>
        <dbReference type="Proteomes" id="UP000522313"/>
    </source>
</evidence>
<proteinExistence type="predicted"/>
<evidence type="ECO:0000256" key="1">
    <source>
        <dbReference type="SAM" id="MobiDB-lite"/>
    </source>
</evidence>
<organism evidence="3 4">
    <name type="scientific">Sphingomonas endophytica</name>
    <dbReference type="NCBI Taxonomy" id="869719"/>
    <lineage>
        <taxon>Bacteria</taxon>
        <taxon>Pseudomonadati</taxon>
        <taxon>Pseudomonadota</taxon>
        <taxon>Alphaproteobacteria</taxon>
        <taxon>Sphingomonadales</taxon>
        <taxon>Sphingomonadaceae</taxon>
        <taxon>Sphingomonas</taxon>
    </lineage>
</organism>
<name>A0A7X0MN63_9SPHN</name>
<reference evidence="3 4" key="2">
    <citation type="submission" date="2020-08" db="EMBL/GenBank/DDBJ databases">
        <title>The Agave Microbiome: Exploring the role of microbial communities in plant adaptations to desert environments.</title>
        <authorList>
            <person name="Partida-Martinez L.P."/>
        </authorList>
    </citation>
    <scope>NUCLEOTIDE SEQUENCE [LARGE SCALE GENOMIC DNA]</scope>
    <source>
        <strain evidence="3 4">AS3.13</strain>
    </source>
</reference>
<sequence length="46" mass="4922">MTRTTLSLFGTAKPASAPQRRINDDPLAGLTPVERAMAQRLSPARG</sequence>
<dbReference type="Proteomes" id="UP000522313">
    <property type="component" value="Unassembled WGS sequence"/>
</dbReference>
<dbReference type="RefSeq" id="WP_184032283.1">
    <property type="nucleotide sequence ID" value="NZ_BAABAR010000002.1"/>
</dbReference>
<feature type="region of interest" description="Disordered" evidence="1">
    <location>
        <begin position="1"/>
        <end position="46"/>
    </location>
</feature>
<dbReference type="EMBL" id="JACIJN010000001">
    <property type="protein sequence ID" value="MBB5724129.1"/>
    <property type="molecule type" value="Genomic_DNA"/>
</dbReference>
<gene>
    <name evidence="3" type="ORF">F4693_002005</name>
    <name evidence="2" type="ORF">FHS97_000029</name>
</gene>
<comment type="caution">
    <text evidence="3">The sequence shown here is derived from an EMBL/GenBank/DDBJ whole genome shotgun (WGS) entry which is preliminary data.</text>
</comment>
<reference evidence="3 4" key="3">
    <citation type="submission" date="2020-08" db="EMBL/GenBank/DDBJ databases">
        <authorList>
            <person name="Partida-Martinez L."/>
            <person name="Huntemann M."/>
            <person name="Clum A."/>
            <person name="Wang J."/>
            <person name="Palaniappan K."/>
            <person name="Ritter S."/>
            <person name="Chen I.-M."/>
            <person name="Stamatis D."/>
            <person name="Reddy T."/>
            <person name="O'Malley R."/>
            <person name="Daum C."/>
            <person name="Shapiro N."/>
            <person name="Ivanova N."/>
            <person name="Kyrpides N."/>
            <person name="Woyke T."/>
        </authorList>
    </citation>
    <scope>NUCLEOTIDE SEQUENCE [LARGE SCALE GENOMIC DNA]</scope>
    <source>
        <strain evidence="3 4">AS3.13</strain>
    </source>
</reference>